<dbReference type="AlphaFoldDB" id="A0A7S4A891"/>
<evidence type="ECO:0000256" key="2">
    <source>
        <dbReference type="SAM" id="MobiDB-lite"/>
    </source>
</evidence>
<protein>
    <recommendedName>
        <fullName evidence="3">Serine hydrolase domain-containing protein</fullName>
    </recommendedName>
</protein>
<dbReference type="GO" id="GO:0016787">
    <property type="term" value="F:hydrolase activity"/>
    <property type="evidence" value="ECO:0007669"/>
    <property type="project" value="UniProtKB-KW"/>
</dbReference>
<keyword evidence="6" id="KW-1185">Reference proteome</keyword>
<evidence type="ECO:0000313" key="6">
    <source>
        <dbReference type="Proteomes" id="UP000789595"/>
    </source>
</evidence>
<dbReference type="InterPro" id="IPR050593">
    <property type="entry name" value="LovG"/>
</dbReference>
<dbReference type="Proteomes" id="UP000789595">
    <property type="component" value="Unassembled WGS sequence"/>
</dbReference>
<dbReference type="EMBL" id="CAKKNE010000001">
    <property type="protein sequence ID" value="CAH0366276.1"/>
    <property type="molecule type" value="Genomic_DNA"/>
</dbReference>
<reference evidence="4" key="1">
    <citation type="submission" date="2021-01" db="EMBL/GenBank/DDBJ databases">
        <authorList>
            <person name="Corre E."/>
            <person name="Pelletier E."/>
            <person name="Niang G."/>
            <person name="Scheremetjew M."/>
            <person name="Finn R."/>
            <person name="Kale V."/>
            <person name="Holt S."/>
            <person name="Cochrane G."/>
            <person name="Meng A."/>
            <person name="Brown T."/>
            <person name="Cohen L."/>
        </authorList>
    </citation>
    <scope>NUCLEOTIDE SEQUENCE</scope>
    <source>
        <strain evidence="4">CCMP1756</strain>
    </source>
</reference>
<dbReference type="InterPro" id="IPR005645">
    <property type="entry name" value="FSH-like_dom"/>
</dbReference>
<gene>
    <name evidence="4" type="ORF">PCAL00307_LOCUS22478</name>
    <name evidence="5" type="ORF">PECAL_1P27580</name>
</gene>
<sequence>MACNVACGTAGKTCNAACVTPPTRSDDDVRCAAYASELGVNEQKRLRVLCLHSFRTNAKILETQLMLRGWLKRLRDSVEFVYLDAPYACSTDEALRQDAAVREYFPTETYGPYREWWNASANGEYARLEATLKHVDDFIVNNGPFDGLLGFSQGAALACSLANLAATGDFPHRFGFVVALSPPPPRDPRLKLLDGASVPTKALFCVHERDLVVPAAATERLCQKFTNATLVRCPGSDHAPPKFSGDSLPLVAAFFAEVLQAPPLPPPPPLSRQSSGQSPKSPKRSLNIAGASHYVKGKNGGLVREAASLDSAEVALLPTLQPVRVVEHRALPTRPDGRPGVERCRIVEPVRGWVSRRCLKSVADLTSEEPSVVVSGGPGPPAL</sequence>
<accession>A0A7S4A891</accession>
<dbReference type="EMBL" id="HBIW01026045">
    <property type="protein sequence ID" value="CAE0707027.1"/>
    <property type="molecule type" value="Transcribed_RNA"/>
</dbReference>
<evidence type="ECO:0000256" key="1">
    <source>
        <dbReference type="ARBA" id="ARBA00022801"/>
    </source>
</evidence>
<organism evidence="4">
    <name type="scientific">Pelagomonas calceolata</name>
    <dbReference type="NCBI Taxonomy" id="35677"/>
    <lineage>
        <taxon>Eukaryota</taxon>
        <taxon>Sar</taxon>
        <taxon>Stramenopiles</taxon>
        <taxon>Ochrophyta</taxon>
        <taxon>Pelagophyceae</taxon>
        <taxon>Pelagomonadales</taxon>
        <taxon>Pelagomonadaceae</taxon>
        <taxon>Pelagomonas</taxon>
    </lineage>
</organism>
<dbReference type="OrthoDB" id="414698at2759"/>
<dbReference type="Pfam" id="PF03959">
    <property type="entry name" value="FSH1"/>
    <property type="match status" value="1"/>
</dbReference>
<proteinExistence type="predicted"/>
<dbReference type="InterPro" id="IPR029058">
    <property type="entry name" value="AB_hydrolase_fold"/>
</dbReference>
<keyword evidence="1" id="KW-0378">Hydrolase</keyword>
<dbReference type="GO" id="GO:0005737">
    <property type="term" value="C:cytoplasm"/>
    <property type="evidence" value="ECO:0007669"/>
    <property type="project" value="TreeGrafter"/>
</dbReference>
<dbReference type="SUPFAM" id="SSF53474">
    <property type="entry name" value="alpha/beta-Hydrolases"/>
    <property type="match status" value="1"/>
</dbReference>
<dbReference type="GO" id="GO:0005634">
    <property type="term" value="C:nucleus"/>
    <property type="evidence" value="ECO:0007669"/>
    <property type="project" value="TreeGrafter"/>
</dbReference>
<name>A0A7S4A891_9STRA</name>
<dbReference type="PANTHER" id="PTHR48070">
    <property type="entry name" value="ESTERASE OVCA2"/>
    <property type="match status" value="1"/>
</dbReference>
<feature type="domain" description="Serine hydrolase" evidence="3">
    <location>
        <begin position="44"/>
        <end position="239"/>
    </location>
</feature>
<feature type="region of interest" description="Disordered" evidence="2">
    <location>
        <begin position="264"/>
        <end position="285"/>
    </location>
</feature>
<dbReference type="PANTHER" id="PTHR48070:SF6">
    <property type="entry name" value="ESTERASE OVCA2"/>
    <property type="match status" value="1"/>
</dbReference>
<dbReference type="Gene3D" id="3.40.50.1820">
    <property type="entry name" value="alpha/beta hydrolase"/>
    <property type="match status" value="1"/>
</dbReference>
<evidence type="ECO:0000313" key="5">
    <source>
        <dbReference type="EMBL" id="CAH0366276.1"/>
    </source>
</evidence>
<evidence type="ECO:0000313" key="4">
    <source>
        <dbReference type="EMBL" id="CAE0707027.1"/>
    </source>
</evidence>
<reference evidence="5" key="2">
    <citation type="submission" date="2021-11" db="EMBL/GenBank/DDBJ databases">
        <authorList>
            <consortium name="Genoscope - CEA"/>
            <person name="William W."/>
        </authorList>
    </citation>
    <scope>NUCLEOTIDE SEQUENCE</scope>
</reference>
<evidence type="ECO:0000259" key="3">
    <source>
        <dbReference type="Pfam" id="PF03959"/>
    </source>
</evidence>